<dbReference type="InterPro" id="IPR036188">
    <property type="entry name" value="FAD/NAD-bd_sf"/>
</dbReference>
<dbReference type="Gene3D" id="3.50.50.60">
    <property type="entry name" value="FAD/NAD(P)-binding domain"/>
    <property type="match status" value="1"/>
</dbReference>
<proteinExistence type="predicted"/>
<dbReference type="SUPFAM" id="SSF51905">
    <property type="entry name" value="FAD/NAD(P)-binding domain"/>
    <property type="match status" value="1"/>
</dbReference>
<dbReference type="Gene3D" id="3.90.660.10">
    <property type="match status" value="1"/>
</dbReference>
<organism evidence="2 3">
    <name type="scientific">Rotaria sordida</name>
    <dbReference type="NCBI Taxonomy" id="392033"/>
    <lineage>
        <taxon>Eukaryota</taxon>
        <taxon>Metazoa</taxon>
        <taxon>Spiralia</taxon>
        <taxon>Gnathifera</taxon>
        <taxon>Rotifera</taxon>
        <taxon>Eurotatoria</taxon>
        <taxon>Bdelloidea</taxon>
        <taxon>Philodinida</taxon>
        <taxon>Philodinidae</taxon>
        <taxon>Rotaria</taxon>
    </lineage>
</organism>
<accession>A0A815LET7</accession>
<dbReference type="SUPFAM" id="SSF54373">
    <property type="entry name" value="FAD-linked reductases, C-terminal domain"/>
    <property type="match status" value="1"/>
</dbReference>
<evidence type="ECO:0000313" key="3">
    <source>
        <dbReference type="Proteomes" id="UP000663870"/>
    </source>
</evidence>
<dbReference type="Gene3D" id="1.10.405.10">
    <property type="entry name" value="Guanine Nucleotide Dissociation Inhibitor, domain 1"/>
    <property type="match status" value="1"/>
</dbReference>
<dbReference type="InterPro" id="IPR002937">
    <property type="entry name" value="Amino_oxidase"/>
</dbReference>
<feature type="domain" description="Amine oxidase" evidence="1">
    <location>
        <begin position="100"/>
        <end position="517"/>
    </location>
</feature>
<dbReference type="GO" id="GO:0001716">
    <property type="term" value="F:L-amino-acid oxidase activity"/>
    <property type="evidence" value="ECO:0007669"/>
    <property type="project" value="TreeGrafter"/>
</dbReference>
<dbReference type="SUPFAM" id="SSF64484">
    <property type="entry name" value="beta and beta-prime subunits of DNA dependent RNA-polymerase"/>
    <property type="match status" value="1"/>
</dbReference>
<dbReference type="InterPro" id="IPR050281">
    <property type="entry name" value="Flavin_monoamine_oxidase"/>
</dbReference>
<dbReference type="AlphaFoldDB" id="A0A815LET7"/>
<gene>
    <name evidence="2" type="ORF">JXQ802_LOCUS34969</name>
</gene>
<evidence type="ECO:0000313" key="2">
    <source>
        <dbReference type="EMBL" id="CAF1405718.1"/>
    </source>
</evidence>
<protein>
    <recommendedName>
        <fullName evidence="1">Amine oxidase domain-containing protein</fullName>
    </recommendedName>
</protein>
<dbReference type="GO" id="GO:0009063">
    <property type="term" value="P:amino acid catabolic process"/>
    <property type="evidence" value="ECO:0007669"/>
    <property type="project" value="TreeGrafter"/>
</dbReference>
<evidence type="ECO:0000259" key="1">
    <source>
        <dbReference type="Pfam" id="PF01593"/>
    </source>
</evidence>
<dbReference type="PANTHER" id="PTHR10742">
    <property type="entry name" value="FLAVIN MONOAMINE OXIDASE"/>
    <property type="match status" value="1"/>
</dbReference>
<sequence>MVLYVSDTVDDVKAFWKSSIRPPSLSCKIFLGGISHDLNPLTTGIAYAIYENEEFIHHILHICSTKTDRSLDEDSQWLSESDSYESWEQRLRSTEYISAAGLYCGILLAEAGHTVTIFEANNRAGGRVFTYRDPKNPSKYIGDMGAMRFSLDAQPYLNHLVRQRYKLNITEIISSNDNAFKYINGIFATHKQARENPDIFQFNTSQNERGKTSDQLFSEAVKPIQQTLLEEGWSSIQNKWDSYSIESYLHKMNLSRAAIDYIAIASNYESNSFTAILERIEGRTKNSSSSRSYRISNGSDLLIQSMVNDCQTMKSNRCSIHISTPVIKVELLPSNRIRLTTNISNNQIFDTVVVATTPTVTHFIEFEPRIDFVQKYLAMRQVNYICASKIYLFFNTSWWYTQENINGGSSDTDLPIRNINYPTMTNNQTDGGAILASYTFSKDSIAWQSLSESDAIELALRQLIQLHRNSSNMRNYFQGGKAKHWCEDPYERGAMTLFTPFQYTELFDKLQASVSNIMTKLIDETNEKDELTVYLKNRMKASFELENFENFIRQLVRNGSDIHPGTNFIIHFGGIVERYLIDGDVILFNQQLSVYRLSIVMCAVRRKYLFGYGTRSKAEDEDKMS</sequence>
<dbReference type="EMBL" id="CAJNOL010001697">
    <property type="protein sequence ID" value="CAF1405718.1"/>
    <property type="molecule type" value="Genomic_DNA"/>
</dbReference>
<comment type="caution">
    <text evidence="2">The sequence shown here is derived from an EMBL/GenBank/DDBJ whole genome shotgun (WGS) entry which is preliminary data.</text>
</comment>
<dbReference type="Proteomes" id="UP000663870">
    <property type="component" value="Unassembled WGS sequence"/>
</dbReference>
<dbReference type="Pfam" id="PF01593">
    <property type="entry name" value="Amino_oxidase"/>
    <property type="match status" value="1"/>
</dbReference>
<reference evidence="2" key="1">
    <citation type="submission" date="2021-02" db="EMBL/GenBank/DDBJ databases">
        <authorList>
            <person name="Nowell W R."/>
        </authorList>
    </citation>
    <scope>NUCLEOTIDE SEQUENCE</scope>
</reference>
<keyword evidence="3" id="KW-1185">Reference proteome</keyword>
<name>A0A815LET7_9BILA</name>
<dbReference type="PANTHER" id="PTHR10742:SF342">
    <property type="entry name" value="AMINE OXIDASE"/>
    <property type="match status" value="1"/>
</dbReference>